<reference evidence="1 2" key="2">
    <citation type="journal article" date="2013" name="Int. J. Syst. Evol. Microbiol.">
        <title>Methylophaga nitratireducenticrescens sp. nov. and Methylophaga frappieri sp. nov., isolated from the biofilm of the methanol-fed denitrification system treating the seawater at the Montreal Biodome.</title>
        <authorList>
            <person name="Villeneuve C."/>
            <person name="Martineau C."/>
            <person name="Mauffrey F."/>
            <person name="Villemur R."/>
        </authorList>
    </citation>
    <scope>NUCLEOTIDE SEQUENCE [LARGE SCALE GENOMIC DNA]</scope>
    <source>
        <strain evidence="1 2">JAM1</strain>
    </source>
</reference>
<name>I1XN81_METNJ</name>
<protein>
    <submittedName>
        <fullName evidence="1">Uncharacterized protein</fullName>
    </submittedName>
</protein>
<dbReference type="HOGENOM" id="CLU_3253942_0_0_6"/>
<proteinExistence type="predicted"/>
<dbReference type="Proteomes" id="UP000009144">
    <property type="component" value="Chromosome"/>
</dbReference>
<dbReference type="PATRIC" id="fig|754476.3.peg.3023"/>
<dbReference type="EMBL" id="CP003390">
    <property type="protein sequence ID" value="AFI85850.1"/>
    <property type="molecule type" value="Genomic_DNA"/>
</dbReference>
<sequence length="42" mass="4858">MTETELWPKWLAAYPMKREMDDKVTLIFNPSLSFATDPNGIV</sequence>
<gene>
    <name evidence="1" type="ordered locus">Q7A_3077</name>
</gene>
<keyword evidence="2" id="KW-1185">Reference proteome</keyword>
<accession>I1XN81</accession>
<organism evidence="1 2">
    <name type="scientific">Methylophaga nitratireducenticrescens</name>
    <dbReference type="NCBI Taxonomy" id="754476"/>
    <lineage>
        <taxon>Bacteria</taxon>
        <taxon>Pseudomonadati</taxon>
        <taxon>Pseudomonadota</taxon>
        <taxon>Gammaproteobacteria</taxon>
        <taxon>Thiotrichales</taxon>
        <taxon>Piscirickettsiaceae</taxon>
        <taxon>Methylophaga</taxon>
    </lineage>
</organism>
<evidence type="ECO:0000313" key="2">
    <source>
        <dbReference type="Proteomes" id="UP000009144"/>
    </source>
</evidence>
<evidence type="ECO:0000313" key="1">
    <source>
        <dbReference type="EMBL" id="AFI85850.1"/>
    </source>
</evidence>
<dbReference type="AlphaFoldDB" id="I1XN81"/>
<reference evidence="1 2" key="1">
    <citation type="journal article" date="2012" name="J. Bacteriol.">
        <title>Complete genome sequences of Methylophaga sp. strain JAM1 and Methylophaga sp. strain JAM7.</title>
        <authorList>
            <person name="Villeneuve C."/>
            <person name="Martineau C."/>
            <person name="Mauffrey F."/>
            <person name="Villemur R."/>
        </authorList>
    </citation>
    <scope>NUCLEOTIDE SEQUENCE [LARGE SCALE GENOMIC DNA]</scope>
    <source>
        <strain evidence="1 2">JAM1</strain>
    </source>
</reference>